<organism evidence="1 2">
    <name type="scientific">Populus alba</name>
    <name type="common">White poplar</name>
    <dbReference type="NCBI Taxonomy" id="43335"/>
    <lineage>
        <taxon>Eukaryota</taxon>
        <taxon>Viridiplantae</taxon>
        <taxon>Streptophyta</taxon>
        <taxon>Embryophyta</taxon>
        <taxon>Tracheophyta</taxon>
        <taxon>Spermatophyta</taxon>
        <taxon>Magnoliopsida</taxon>
        <taxon>eudicotyledons</taxon>
        <taxon>Gunneridae</taxon>
        <taxon>Pentapetalae</taxon>
        <taxon>rosids</taxon>
        <taxon>fabids</taxon>
        <taxon>Malpighiales</taxon>
        <taxon>Salicaceae</taxon>
        <taxon>Saliceae</taxon>
        <taxon>Populus</taxon>
    </lineage>
</organism>
<evidence type="ECO:0000313" key="1">
    <source>
        <dbReference type="EMBL" id="KAL3612551.1"/>
    </source>
</evidence>
<keyword evidence="2" id="KW-1185">Reference proteome</keyword>
<feature type="non-terminal residue" evidence="1">
    <location>
        <position position="1"/>
    </location>
</feature>
<dbReference type="Proteomes" id="UP000309997">
    <property type="component" value="Unassembled WGS sequence"/>
</dbReference>
<sequence>AWRLWNEGKTLELIDSLRDESYNPSEVMRCIHVSLLCVQQHPDDRPCMASV</sequence>
<dbReference type="EMBL" id="RCHU02000001">
    <property type="protein sequence ID" value="KAL3612551.1"/>
    <property type="molecule type" value="Genomic_DNA"/>
</dbReference>
<feature type="non-terminal residue" evidence="1">
    <location>
        <position position="51"/>
    </location>
</feature>
<reference evidence="1 2" key="1">
    <citation type="journal article" date="2024" name="Plant Biotechnol. J.">
        <title>Genome and CRISPR/Cas9 system of a widespread forest tree (Populus alba) in the world.</title>
        <authorList>
            <person name="Liu Y.J."/>
            <person name="Jiang P.F."/>
            <person name="Han X.M."/>
            <person name="Li X.Y."/>
            <person name="Wang H.M."/>
            <person name="Wang Y.J."/>
            <person name="Wang X.X."/>
            <person name="Zeng Q.Y."/>
        </authorList>
    </citation>
    <scope>NUCLEOTIDE SEQUENCE [LARGE SCALE GENOMIC DNA]</scope>
    <source>
        <strain evidence="2">cv. PAL-ZL1</strain>
    </source>
</reference>
<accession>A0ACC4D4T7</accession>
<name>A0ACC4D4T7_POPAL</name>
<protein>
    <submittedName>
        <fullName evidence="1">Uncharacterized protein</fullName>
    </submittedName>
</protein>
<gene>
    <name evidence="1" type="ORF">D5086_003571</name>
</gene>
<evidence type="ECO:0000313" key="2">
    <source>
        <dbReference type="Proteomes" id="UP000309997"/>
    </source>
</evidence>
<proteinExistence type="predicted"/>
<comment type="caution">
    <text evidence="1">The sequence shown here is derived from an EMBL/GenBank/DDBJ whole genome shotgun (WGS) entry which is preliminary data.</text>
</comment>